<evidence type="ECO:0000259" key="2">
    <source>
        <dbReference type="Pfam" id="PF19291"/>
    </source>
</evidence>
<feature type="domain" description="Trehalase-like N-terminal" evidence="2">
    <location>
        <begin position="3"/>
        <end position="144"/>
    </location>
</feature>
<evidence type="ECO:0000313" key="3">
    <source>
        <dbReference type="EMBL" id="PJE64321.1"/>
    </source>
</evidence>
<reference evidence="4" key="1">
    <citation type="submission" date="2017-09" db="EMBL/GenBank/DDBJ databases">
        <title>Depth-based differentiation of microbial function through sediment-hosted aquifers and enrichment of novel symbionts in the deep terrestrial subsurface.</title>
        <authorList>
            <person name="Probst A.J."/>
            <person name="Ladd B."/>
            <person name="Jarett J.K."/>
            <person name="Geller-Mcgrath D.E."/>
            <person name="Sieber C.M.K."/>
            <person name="Emerson J.B."/>
            <person name="Anantharaman K."/>
            <person name="Thomas B.C."/>
            <person name="Malmstrom R."/>
            <person name="Stieglmeier M."/>
            <person name="Klingl A."/>
            <person name="Woyke T."/>
            <person name="Ryan C.M."/>
            <person name="Banfield J.F."/>
        </authorList>
    </citation>
    <scope>NUCLEOTIDE SEQUENCE [LARGE SCALE GENOMIC DNA]</scope>
</reference>
<accession>A0A2M8KWQ1</accession>
<dbReference type="GO" id="GO:0004553">
    <property type="term" value="F:hydrolase activity, hydrolyzing O-glycosyl compounds"/>
    <property type="evidence" value="ECO:0007669"/>
    <property type="project" value="TreeGrafter"/>
</dbReference>
<dbReference type="Pfam" id="PF19291">
    <property type="entry name" value="TREH_N"/>
    <property type="match status" value="1"/>
</dbReference>
<dbReference type="Proteomes" id="UP000229098">
    <property type="component" value="Unassembled WGS sequence"/>
</dbReference>
<feature type="domain" description="GH15-like" evidence="1">
    <location>
        <begin position="216"/>
        <end position="581"/>
    </location>
</feature>
<dbReference type="SUPFAM" id="SSF48208">
    <property type="entry name" value="Six-hairpin glycosidases"/>
    <property type="match status" value="1"/>
</dbReference>
<proteinExistence type="predicted"/>
<dbReference type="InterPro" id="IPR045582">
    <property type="entry name" value="Trehalase-like_N"/>
</dbReference>
<dbReference type="InterPro" id="IPR012341">
    <property type="entry name" value="6hp_glycosidase-like_sf"/>
</dbReference>
<dbReference type="Pfam" id="PF00723">
    <property type="entry name" value="Glyco_hydro_15"/>
    <property type="match status" value="1"/>
</dbReference>
<dbReference type="PANTHER" id="PTHR31616:SF0">
    <property type="entry name" value="GLUCAN 1,4-ALPHA-GLUCOSIDASE"/>
    <property type="match status" value="1"/>
</dbReference>
<gene>
    <name evidence="3" type="ORF">COU90_02620</name>
</gene>
<dbReference type="AlphaFoldDB" id="A0A2M8KWQ1"/>
<comment type="caution">
    <text evidence="3">The sequence shown here is derived from an EMBL/GenBank/DDBJ whole genome shotgun (WGS) entry which is preliminary data.</text>
</comment>
<dbReference type="PANTHER" id="PTHR31616">
    <property type="entry name" value="TREHALASE"/>
    <property type="match status" value="1"/>
</dbReference>
<organism evidence="3 4">
    <name type="scientific">Candidatus Ryanbacteria bacterium CG10_big_fil_rev_8_21_14_0_10_43_42</name>
    <dbReference type="NCBI Taxonomy" id="1974864"/>
    <lineage>
        <taxon>Bacteria</taxon>
        <taxon>Candidatus Ryaniibacteriota</taxon>
    </lineage>
</organism>
<dbReference type="InterPro" id="IPR011613">
    <property type="entry name" value="GH15-like"/>
</dbReference>
<dbReference type="Gene3D" id="1.50.10.10">
    <property type="match status" value="1"/>
</dbReference>
<name>A0A2M8KWQ1_9BACT</name>
<evidence type="ECO:0000313" key="4">
    <source>
        <dbReference type="Proteomes" id="UP000229098"/>
    </source>
</evidence>
<dbReference type="EMBL" id="PFEF01000006">
    <property type="protein sequence ID" value="PJE64321.1"/>
    <property type="molecule type" value="Genomic_DNA"/>
</dbReference>
<evidence type="ECO:0008006" key="5">
    <source>
        <dbReference type="Google" id="ProtNLM"/>
    </source>
</evidence>
<protein>
    <recommendedName>
        <fullName evidence="5">Glycoside hydrolase family 15 protein</fullName>
    </recommendedName>
</protein>
<sequence>MYPIRDYFLIGDLHTAALVSRKGSIDWFCLPHFDSSSMFGRMLDEDGGTFALMEEGADMESRYISDTATVEHYVRYNSAEYTLHDFMVPQPVNICKSHFLIRKITGITGKTDVSFLFDPHPDYGRKEAIIEEKEGMLICALEGSFLILHLPIHAEVIKKARGYEIICHVSKGDERALVLEYGSHPDAAYAGQDFEKVTNQFWKTWVEQGVFFTFCRDQLVRSAITLKLMQFYPTGAIVAAPTTSLPEHMGGERNWDYRYVWIRDATFALYALYVLGYTEEAVKFFEFIEGVARECEDCDITIHLMYTIHGRPVPEEEILSHWSGYQDAYPVRIGNGAKDQFQLDIYGSLIDAHYFMAGRGVKLTEMSRDIILHMVEQIQKHWQLPDNGIWEVRSGPKHFSYSKAMAWVGIDRALLLADVLGVSDEKKKEWDHLQKDIRQWVWDNCYDTERNILFQHSKTDKQDATNFLLIPLKFLNKHDISTKNIMQNTARELVMNDIFVDRYHTYDALKGDEGAFVLSSFWYFSALAILGETEKAHRLFEKFSTYINWNGLLSEEIDERTGEYLGNYPQAFSHMGYIMTAYYLQKYAHNARVKPEK</sequence>
<dbReference type="InterPro" id="IPR008928">
    <property type="entry name" value="6-hairpin_glycosidase_sf"/>
</dbReference>
<dbReference type="GO" id="GO:0005975">
    <property type="term" value="P:carbohydrate metabolic process"/>
    <property type="evidence" value="ECO:0007669"/>
    <property type="project" value="InterPro"/>
</dbReference>
<evidence type="ECO:0000259" key="1">
    <source>
        <dbReference type="Pfam" id="PF00723"/>
    </source>
</evidence>